<name>A0AAN6NJ97_9PEZI</name>
<reference evidence="1" key="2">
    <citation type="submission" date="2023-06" db="EMBL/GenBank/DDBJ databases">
        <authorList>
            <consortium name="Lawrence Berkeley National Laboratory"/>
            <person name="Mondo S.J."/>
            <person name="Hensen N."/>
            <person name="Bonometti L."/>
            <person name="Westerberg I."/>
            <person name="Brannstrom I.O."/>
            <person name="Guillou S."/>
            <person name="Cros-Aarteil S."/>
            <person name="Calhoun S."/>
            <person name="Haridas S."/>
            <person name="Kuo A."/>
            <person name="Pangilinan J."/>
            <person name="Riley R."/>
            <person name="Labutti K."/>
            <person name="Andreopoulos B."/>
            <person name="Lipzen A."/>
            <person name="Chen C."/>
            <person name="Yanf M."/>
            <person name="Daum C."/>
            <person name="Ng V."/>
            <person name="Clum A."/>
            <person name="Steindorff A."/>
            <person name="Ohm R."/>
            <person name="Martin F."/>
            <person name="Silar P."/>
            <person name="Natvig D."/>
            <person name="Lalanne C."/>
            <person name="Gautier V."/>
            <person name="Ament-Velasquez S.L."/>
            <person name="Kruys A."/>
            <person name="Hutchinson M.I."/>
            <person name="Powell A.J."/>
            <person name="Barry K."/>
            <person name="Miller A.N."/>
            <person name="Grigoriev I.V."/>
            <person name="Debuchy R."/>
            <person name="Gladieux P."/>
            <person name="Thoren M.H."/>
            <person name="Johannesson H."/>
        </authorList>
    </citation>
    <scope>NUCLEOTIDE SEQUENCE</scope>
    <source>
        <strain evidence="1">CBS 626.80</strain>
    </source>
</reference>
<organism evidence="1 2">
    <name type="scientific">Pseudoneurospora amorphoporcata</name>
    <dbReference type="NCBI Taxonomy" id="241081"/>
    <lineage>
        <taxon>Eukaryota</taxon>
        <taxon>Fungi</taxon>
        <taxon>Dikarya</taxon>
        <taxon>Ascomycota</taxon>
        <taxon>Pezizomycotina</taxon>
        <taxon>Sordariomycetes</taxon>
        <taxon>Sordariomycetidae</taxon>
        <taxon>Sordariales</taxon>
        <taxon>Sordariaceae</taxon>
        <taxon>Pseudoneurospora</taxon>
    </lineage>
</organism>
<reference evidence="1" key="1">
    <citation type="journal article" date="2023" name="Mol. Phylogenet. Evol.">
        <title>Genome-scale phylogeny and comparative genomics of the fungal order Sordariales.</title>
        <authorList>
            <person name="Hensen N."/>
            <person name="Bonometti L."/>
            <person name="Westerberg I."/>
            <person name="Brannstrom I.O."/>
            <person name="Guillou S."/>
            <person name="Cros-Aarteil S."/>
            <person name="Calhoun S."/>
            <person name="Haridas S."/>
            <person name="Kuo A."/>
            <person name="Mondo S."/>
            <person name="Pangilinan J."/>
            <person name="Riley R."/>
            <person name="LaButti K."/>
            <person name="Andreopoulos B."/>
            <person name="Lipzen A."/>
            <person name="Chen C."/>
            <person name="Yan M."/>
            <person name="Daum C."/>
            <person name="Ng V."/>
            <person name="Clum A."/>
            <person name="Steindorff A."/>
            <person name="Ohm R.A."/>
            <person name="Martin F."/>
            <person name="Silar P."/>
            <person name="Natvig D.O."/>
            <person name="Lalanne C."/>
            <person name="Gautier V."/>
            <person name="Ament-Velasquez S.L."/>
            <person name="Kruys A."/>
            <person name="Hutchinson M.I."/>
            <person name="Powell A.J."/>
            <person name="Barry K."/>
            <person name="Miller A.N."/>
            <person name="Grigoriev I.V."/>
            <person name="Debuchy R."/>
            <person name="Gladieux P."/>
            <person name="Hiltunen Thoren M."/>
            <person name="Johannesson H."/>
        </authorList>
    </citation>
    <scope>NUCLEOTIDE SEQUENCE</scope>
    <source>
        <strain evidence="1">CBS 626.80</strain>
    </source>
</reference>
<evidence type="ECO:0000313" key="1">
    <source>
        <dbReference type="EMBL" id="KAK3946824.1"/>
    </source>
</evidence>
<accession>A0AAN6NJ97</accession>
<protein>
    <submittedName>
        <fullName evidence="1">Uncharacterized protein</fullName>
    </submittedName>
</protein>
<dbReference type="EMBL" id="MU859502">
    <property type="protein sequence ID" value="KAK3946824.1"/>
    <property type="molecule type" value="Genomic_DNA"/>
</dbReference>
<sequence length="231" mass="26020">MTNSAKQKEKPIAANHVQASFPEIVAHASDRLFQLRRRQDEERLARVRGTAGIAPHGEQIQVLQDITNAKPMTENTTTLAGSAVGIEHLGNGQGKKHRVCAFPLNETDRITIRLPDPHVWDAMIFIPVEDIVETMITENDGMIPTKEDIETEATYFFVDVCQEYPASLIRFSVKVLIGHFEPLLERTTPTNKVYERLRANTQFVNAMRSLRAGMIPMCTIPINAREIDSQE</sequence>
<proteinExistence type="predicted"/>
<comment type="caution">
    <text evidence="1">The sequence shown here is derived from an EMBL/GenBank/DDBJ whole genome shotgun (WGS) entry which is preliminary data.</text>
</comment>
<dbReference type="AlphaFoldDB" id="A0AAN6NJ97"/>
<gene>
    <name evidence="1" type="ORF">QBC32DRAFT_225417</name>
</gene>
<dbReference type="Proteomes" id="UP001303222">
    <property type="component" value="Unassembled WGS sequence"/>
</dbReference>
<evidence type="ECO:0000313" key="2">
    <source>
        <dbReference type="Proteomes" id="UP001303222"/>
    </source>
</evidence>
<keyword evidence="2" id="KW-1185">Reference proteome</keyword>